<feature type="domain" description="MHD1" evidence="9">
    <location>
        <begin position="967"/>
        <end position="1091"/>
    </location>
</feature>
<organism evidence="11 12">
    <name type="scientific">Daphnia galeata</name>
    <dbReference type="NCBI Taxonomy" id="27404"/>
    <lineage>
        <taxon>Eukaryota</taxon>
        <taxon>Metazoa</taxon>
        <taxon>Ecdysozoa</taxon>
        <taxon>Arthropoda</taxon>
        <taxon>Crustacea</taxon>
        <taxon>Branchiopoda</taxon>
        <taxon>Diplostraca</taxon>
        <taxon>Cladocera</taxon>
        <taxon>Anomopoda</taxon>
        <taxon>Daphniidae</taxon>
        <taxon>Daphnia</taxon>
    </lineage>
</organism>
<evidence type="ECO:0008006" key="13">
    <source>
        <dbReference type="Google" id="ProtNLM"/>
    </source>
</evidence>
<feature type="compositionally biased region" description="Polar residues" evidence="7">
    <location>
        <begin position="179"/>
        <end position="197"/>
    </location>
</feature>
<sequence>MRKGERDTTCLDCSPFVARRRLIHLYHAHHCVTEKPTWTFPSRWNASEKNREKEEEKEKPLRNSTKMSFFNALQQYVSNSVASLNISPRRFSRENEEKAGSSGAGDNPILPPPHPPPLSMTTKMPVPIMSREAGSRSPSAVHRSSAHLLQERSKSLKAVSSQSQPPSPRRAAGGRTASLKESSTLSITMPTATNSGGAISPSSSTAALTTSVHSSSPVMSPHHTTGKRREPKLLPTFARLEGTRRTSWPQFAITGSGVQESDGSFFESYTALCWKQENRRLQILREDDQPLVAQPTEGDSLANSTQFISSKEMEQLYVEVLYTIRHKLGAHSAKYPHHFKEDLVHYAQTAFGVGQEYHHRCNAIASEEKPPIVVLNVTVIEAEGLEAKDPNGFSDPYCMLGIQPGCCSGNKGAVDQSSQLIQPPPDMTGSNEELTSSSSPSSSSNDQRRDSLVAMMPIERLKKHSSFRLSFKRKDPGVVTSNVVVSAGGNTNQIGASNRSSLTPASSNTISVIGSNSSNNSNSSSSNSCTIHGREQRDSLHAALPAKFIRATSVKGATLNPKWNEKFRFDIDDVCSDTLHLDIWDHDDEYSVLDAVSKLNEVRGVKGLGRFFKQIAQSARSGTQDDFLGCVNIPLQEIPSTGVECWYKLGGRSQRSTIQGRIHLKLWLSTREDLGTSEEDNWTEIKQQEKLHCVFIDFEVSRFKTAPWQWTGELSQAALTILHQHAIQGDVTVLQSYVVRWIAYAGKLPDKSLHFSVLYRILNELDHQWASFSTEPLSREEEEDALAESFTAFIDYSLSCLRKIRYHFSPRLSNSSKLEYLLKCLMQLDVMRAFRRCCPFHKEIRGEIVVAIRKGAAEWFTFELQRCVPSDANLVTTVNGLTVLTNRVYADLTRSLQIYDDVFQRIGNVSYFNIIYKSHMKMITQEFSSRLESIRSHFPNGSNGPSISTDGGNGAEMGSAENAAPVFELNIALQDLQKFQDHVPPEELPLSHQMAALNCHDCFRVVLEQWLIVARSKALNRVRSAVELDSFTSVEPYLKHSTSAIDTTSCFYQVCDFWKQLSWPEVVSSYPFVYSLVEMITASAIVYADLIFLRIQTHGFFSEDWKMTAVVEEVYVNLNNLQHVKNALNSIPQTLNVAAIVAAVDGPATAALLDVQRSPISGRSRSPSVVSGTLASPGYLMIAGGAMPVISGCVGVNSYDNSARQAFHSLLETARDHYENKLLRVAGCLAEKMRTVMKKNIFHLAWSPDSLPANEAAAPLLDCLDHILLDLQPNLLPDAFHRCVAAIWDVLLVELWAQAEVSSGDKFCKFYDRLHSALQMLLNFLHAEGKGLSLEALKCPTYQRVEEKISLHKARTEQLIDLYHIGRLSQQQQLHGSGTIETPYGVLNIRVYFHHDSLSVEILSARDVIPLDPNGLSDPFVIVELLPRRLFPNCGEQQTTVKRRTLYPVFDECFEFPVTLEQCRQETAMLLFTVMDYDVLTANDFAGEALLSLNTVPGVAAGGLDTFHGLKQIDLVLMHQPNKHHPILSVLESRVWDRTAQEFAKKQRERVVS</sequence>
<dbReference type="PROSITE" id="PS51258">
    <property type="entry name" value="MHD1"/>
    <property type="match status" value="1"/>
</dbReference>
<dbReference type="GO" id="GO:0099503">
    <property type="term" value="C:secretory vesicle"/>
    <property type="evidence" value="ECO:0007669"/>
    <property type="project" value="TreeGrafter"/>
</dbReference>
<evidence type="ECO:0000259" key="8">
    <source>
        <dbReference type="PROSITE" id="PS50004"/>
    </source>
</evidence>
<dbReference type="InterPro" id="IPR052095">
    <property type="entry name" value="UNC-13_domain"/>
</dbReference>
<gene>
    <name evidence="11" type="ORF">DGAL_LOCUS3120</name>
</gene>
<dbReference type="SMART" id="SM00239">
    <property type="entry name" value="C2"/>
    <property type="match status" value="2"/>
</dbReference>
<proteinExistence type="inferred from homology"/>
<evidence type="ECO:0000256" key="1">
    <source>
        <dbReference type="ARBA" id="ARBA00004496"/>
    </source>
</evidence>
<dbReference type="GO" id="GO:0005770">
    <property type="term" value="C:late endosome"/>
    <property type="evidence" value="ECO:0007669"/>
    <property type="project" value="UniProtKB-SubCell"/>
</dbReference>
<feature type="region of interest" description="Disordered" evidence="7">
    <location>
        <begin position="413"/>
        <end position="448"/>
    </location>
</feature>
<evidence type="ECO:0000256" key="4">
    <source>
        <dbReference type="ARBA" id="ARBA00022483"/>
    </source>
</evidence>
<dbReference type="OrthoDB" id="7976202at2759"/>
<name>A0A8J2RGR7_9CRUS</name>
<evidence type="ECO:0000313" key="12">
    <source>
        <dbReference type="Proteomes" id="UP000789390"/>
    </source>
</evidence>
<comment type="caution">
    <text evidence="11">The sequence shown here is derived from an EMBL/GenBank/DDBJ whole genome shotgun (WGS) entry which is preliminary data.</text>
</comment>
<dbReference type="Proteomes" id="UP000789390">
    <property type="component" value="Unassembled WGS sequence"/>
</dbReference>
<keyword evidence="4" id="KW-0268">Exocytosis</keyword>
<comment type="similarity">
    <text evidence="3">Belongs to the unc-13 family.</text>
</comment>
<evidence type="ECO:0000259" key="9">
    <source>
        <dbReference type="PROSITE" id="PS51258"/>
    </source>
</evidence>
<feature type="region of interest" description="Disordered" evidence="7">
    <location>
        <begin position="91"/>
        <end position="231"/>
    </location>
</feature>
<evidence type="ECO:0000259" key="10">
    <source>
        <dbReference type="PROSITE" id="PS51259"/>
    </source>
</evidence>
<feature type="domain" description="C2" evidence="8">
    <location>
        <begin position="1379"/>
        <end position="1508"/>
    </location>
</feature>
<evidence type="ECO:0000313" key="11">
    <source>
        <dbReference type="EMBL" id="CAH0100832.1"/>
    </source>
</evidence>
<dbReference type="PANTHER" id="PTHR45999:SF4">
    <property type="entry name" value="UNC-13-4A, ISOFORM B"/>
    <property type="match status" value="1"/>
</dbReference>
<reference evidence="11" key="1">
    <citation type="submission" date="2021-11" db="EMBL/GenBank/DDBJ databases">
        <authorList>
            <person name="Schell T."/>
        </authorList>
    </citation>
    <scope>NUCLEOTIDE SEQUENCE</scope>
    <source>
        <strain evidence="11">M5</strain>
    </source>
</reference>
<dbReference type="CDD" id="cd04009">
    <property type="entry name" value="C2B_Munc13-like"/>
    <property type="match status" value="1"/>
</dbReference>
<feature type="domain" description="MHD2" evidence="10">
    <location>
        <begin position="1254"/>
        <end position="1363"/>
    </location>
</feature>
<dbReference type="InterPro" id="IPR014770">
    <property type="entry name" value="Munc13_1"/>
</dbReference>
<evidence type="ECO:0000256" key="2">
    <source>
        <dbReference type="ARBA" id="ARBA00004603"/>
    </source>
</evidence>
<dbReference type="InterPro" id="IPR014772">
    <property type="entry name" value="Munc13_dom-2"/>
</dbReference>
<dbReference type="InterPro" id="IPR000008">
    <property type="entry name" value="C2_dom"/>
</dbReference>
<evidence type="ECO:0000256" key="6">
    <source>
        <dbReference type="ARBA" id="ARBA00022753"/>
    </source>
</evidence>
<dbReference type="PANTHER" id="PTHR45999">
    <property type="entry name" value="UNC-13-4A, ISOFORM B"/>
    <property type="match status" value="1"/>
</dbReference>
<feature type="domain" description="C2" evidence="8">
    <location>
        <begin position="355"/>
        <end position="647"/>
    </location>
</feature>
<feature type="compositionally biased region" description="Pro residues" evidence="7">
    <location>
        <begin position="109"/>
        <end position="118"/>
    </location>
</feature>
<feature type="region of interest" description="Disordered" evidence="7">
    <location>
        <begin position="488"/>
        <end position="536"/>
    </location>
</feature>
<evidence type="ECO:0000256" key="3">
    <source>
        <dbReference type="ARBA" id="ARBA00005823"/>
    </source>
</evidence>
<keyword evidence="12" id="KW-1185">Reference proteome</keyword>
<dbReference type="Gene3D" id="1.10.357.50">
    <property type="match status" value="1"/>
</dbReference>
<evidence type="ECO:0000256" key="5">
    <source>
        <dbReference type="ARBA" id="ARBA00022490"/>
    </source>
</evidence>
<dbReference type="EMBL" id="CAKKLH010000046">
    <property type="protein sequence ID" value="CAH0100832.1"/>
    <property type="molecule type" value="Genomic_DNA"/>
</dbReference>
<dbReference type="SUPFAM" id="SSF49562">
    <property type="entry name" value="C2 domain (Calcium/lipid-binding domain, CaLB)"/>
    <property type="match status" value="3"/>
</dbReference>
<accession>A0A8J2RGR7</accession>
<evidence type="ECO:0000256" key="7">
    <source>
        <dbReference type="SAM" id="MobiDB-lite"/>
    </source>
</evidence>
<keyword evidence="6" id="KW-0967">Endosome</keyword>
<feature type="compositionally biased region" description="Low complexity" evidence="7">
    <location>
        <begin position="506"/>
        <end position="528"/>
    </location>
</feature>
<keyword evidence="5" id="KW-0963">Cytoplasm</keyword>
<dbReference type="Pfam" id="PF00168">
    <property type="entry name" value="C2"/>
    <property type="match status" value="3"/>
</dbReference>
<dbReference type="PROSITE" id="PS51259">
    <property type="entry name" value="MHD2"/>
    <property type="match status" value="1"/>
</dbReference>
<dbReference type="PROSITE" id="PS50004">
    <property type="entry name" value="C2"/>
    <property type="match status" value="2"/>
</dbReference>
<dbReference type="InterPro" id="IPR035892">
    <property type="entry name" value="C2_domain_sf"/>
</dbReference>
<feature type="compositionally biased region" description="Low complexity" evidence="7">
    <location>
        <begin position="198"/>
        <end position="223"/>
    </location>
</feature>
<comment type="subcellular location">
    <subcellularLocation>
        <location evidence="1">Cytoplasm</location>
    </subcellularLocation>
    <subcellularLocation>
        <location evidence="2">Late endosome</location>
    </subcellularLocation>
</comment>
<dbReference type="GO" id="GO:0006887">
    <property type="term" value="P:exocytosis"/>
    <property type="evidence" value="ECO:0007669"/>
    <property type="project" value="UniProtKB-KW"/>
</dbReference>
<dbReference type="Gene3D" id="2.60.40.150">
    <property type="entry name" value="C2 domain"/>
    <property type="match status" value="3"/>
</dbReference>
<protein>
    <recommendedName>
        <fullName evidence="13">BAI1-associated protein 3</fullName>
    </recommendedName>
</protein>
<feature type="compositionally biased region" description="Polar residues" evidence="7">
    <location>
        <begin position="488"/>
        <end position="505"/>
    </location>
</feature>
<dbReference type="CDD" id="cd08676">
    <property type="entry name" value="C2A_Munc13-like"/>
    <property type="match status" value="1"/>
</dbReference>